<proteinExistence type="predicted"/>
<accession>A0A0K0FJ37</accession>
<feature type="signal peptide" evidence="2">
    <location>
        <begin position="1"/>
        <end position="21"/>
    </location>
</feature>
<sequence length="262" mass="29828">MYYNIILVYIIILFLSINIRCTPIPPPGTECKSCHGGCHLDEKKISKDSNGVVKGKIDSIKKDNNNRTISRNKRESTIERRACVSLFHVELFVIPLSIAMIPIALCSLLFCACYCGPKETRGKLPEKMWGIKLSKEKKDIKKRPSVVDSIADSIYEYQENYCRRVDSKKTRFNTSVVVIETRRISEAEISLPPLSPKHISPNFNECVAKYLNSLSDENKKNECRNSSEKNVEKVTRFSNNIEILGFNGVDKNESIKDENCKI</sequence>
<reference evidence="4" key="2">
    <citation type="submission" date="2015-08" db="UniProtKB">
        <authorList>
            <consortium name="WormBaseParasite"/>
        </authorList>
    </citation>
    <scope>IDENTIFICATION</scope>
</reference>
<dbReference type="WBParaSite" id="SVE_0891000.1">
    <property type="protein sequence ID" value="SVE_0891000.1"/>
    <property type="gene ID" value="SVE_0891000"/>
</dbReference>
<feature type="chain" id="PRO_5005329966" evidence="2">
    <location>
        <begin position="22"/>
        <end position="262"/>
    </location>
</feature>
<keyword evidence="1" id="KW-0812">Transmembrane</keyword>
<evidence type="ECO:0000256" key="2">
    <source>
        <dbReference type="SAM" id="SignalP"/>
    </source>
</evidence>
<name>A0A0K0FJ37_STRVS</name>
<evidence type="ECO:0000313" key="3">
    <source>
        <dbReference type="Proteomes" id="UP000035680"/>
    </source>
</evidence>
<feature type="transmembrane region" description="Helical" evidence="1">
    <location>
        <begin position="91"/>
        <end position="115"/>
    </location>
</feature>
<organism evidence="3 4">
    <name type="scientific">Strongyloides venezuelensis</name>
    <name type="common">Threadworm</name>
    <dbReference type="NCBI Taxonomy" id="75913"/>
    <lineage>
        <taxon>Eukaryota</taxon>
        <taxon>Metazoa</taxon>
        <taxon>Ecdysozoa</taxon>
        <taxon>Nematoda</taxon>
        <taxon>Chromadorea</taxon>
        <taxon>Rhabditida</taxon>
        <taxon>Tylenchina</taxon>
        <taxon>Panagrolaimomorpha</taxon>
        <taxon>Strongyloidoidea</taxon>
        <taxon>Strongyloididae</taxon>
        <taxon>Strongyloides</taxon>
    </lineage>
</organism>
<protein>
    <submittedName>
        <fullName evidence="4">Uncharacterized protein</fullName>
    </submittedName>
</protein>
<reference evidence="3" key="1">
    <citation type="submission" date="2014-07" db="EMBL/GenBank/DDBJ databases">
        <authorList>
            <person name="Martin A.A"/>
            <person name="De Silva N."/>
        </authorList>
    </citation>
    <scope>NUCLEOTIDE SEQUENCE</scope>
</reference>
<keyword evidence="3" id="KW-1185">Reference proteome</keyword>
<keyword evidence="1" id="KW-0472">Membrane</keyword>
<dbReference type="Proteomes" id="UP000035680">
    <property type="component" value="Unassembled WGS sequence"/>
</dbReference>
<evidence type="ECO:0000256" key="1">
    <source>
        <dbReference type="SAM" id="Phobius"/>
    </source>
</evidence>
<dbReference type="AlphaFoldDB" id="A0A0K0FJ37"/>
<evidence type="ECO:0000313" key="4">
    <source>
        <dbReference type="WBParaSite" id="SVE_0891000.1"/>
    </source>
</evidence>
<keyword evidence="2" id="KW-0732">Signal</keyword>
<keyword evidence="1" id="KW-1133">Transmembrane helix</keyword>